<proteinExistence type="predicted"/>
<protein>
    <submittedName>
        <fullName evidence="1">Uncharacterized protein</fullName>
    </submittedName>
</protein>
<evidence type="ECO:0000313" key="2">
    <source>
        <dbReference type="Proteomes" id="UP000294929"/>
    </source>
</evidence>
<name>A0A4R5W860_MYCMU</name>
<sequence>MSTINQQPVPDEKRLCTGDVWCGCTCHACTVTFEHCVTPTPAVSDKLGTELLFDGLANLLTMAREDLSDLFEALPADAPLWVVVDLTAARAHLLAAVKKLDSAADRLDQAVAK</sequence>
<dbReference type="Proteomes" id="UP000294929">
    <property type="component" value="Unassembled WGS sequence"/>
</dbReference>
<dbReference type="AlphaFoldDB" id="A0A4R5W860"/>
<evidence type="ECO:0000313" key="1">
    <source>
        <dbReference type="EMBL" id="TDK84753.1"/>
    </source>
</evidence>
<dbReference type="EMBL" id="SDLO01000032">
    <property type="protein sequence ID" value="TDK84753.1"/>
    <property type="molecule type" value="Genomic_DNA"/>
</dbReference>
<dbReference type="RefSeq" id="WP_133428249.1">
    <property type="nucleotide sequence ID" value="NZ_SDLO01000032.1"/>
</dbReference>
<reference evidence="1 2" key="1">
    <citation type="submission" date="2019-01" db="EMBL/GenBank/DDBJ databases">
        <title>High-quality-draft genome sequences of five non-tuberculosis mycobacteriaceae isolated from a nosocomial environment.</title>
        <authorList>
            <person name="Tiago I."/>
            <person name="Alarico S."/>
            <person name="Pereira S.G."/>
            <person name="Coelho C."/>
            <person name="Maranha A."/>
            <person name="Empadinhas N."/>
        </authorList>
    </citation>
    <scope>NUCLEOTIDE SEQUENCE [LARGE SCALE GENOMIC DNA]</scope>
    <source>
        <strain evidence="1 2">24AIII</strain>
    </source>
</reference>
<organism evidence="1 2">
    <name type="scientific">Mycolicibacterium mucogenicum</name>
    <name type="common">Mycobacterium mucogenicum</name>
    <dbReference type="NCBI Taxonomy" id="56689"/>
    <lineage>
        <taxon>Bacteria</taxon>
        <taxon>Bacillati</taxon>
        <taxon>Actinomycetota</taxon>
        <taxon>Actinomycetes</taxon>
        <taxon>Mycobacteriales</taxon>
        <taxon>Mycobacteriaceae</taxon>
        <taxon>Mycolicibacterium</taxon>
    </lineage>
</organism>
<comment type="caution">
    <text evidence="1">The sequence shown here is derived from an EMBL/GenBank/DDBJ whole genome shotgun (WGS) entry which is preliminary data.</text>
</comment>
<accession>A0A4R5W860</accession>
<gene>
    <name evidence="1" type="ORF">EUA03_24875</name>
</gene>